<dbReference type="AlphaFoldDB" id="A0A0D0CE24"/>
<dbReference type="HOGENOM" id="CLU_750179_0_0_1"/>
<dbReference type="OrthoDB" id="76293at2759"/>
<evidence type="ECO:0000313" key="4">
    <source>
        <dbReference type="Proteomes" id="UP000053593"/>
    </source>
</evidence>
<organism evidence="3 4">
    <name type="scientific">Collybiopsis luxurians FD-317 M1</name>
    <dbReference type="NCBI Taxonomy" id="944289"/>
    <lineage>
        <taxon>Eukaryota</taxon>
        <taxon>Fungi</taxon>
        <taxon>Dikarya</taxon>
        <taxon>Basidiomycota</taxon>
        <taxon>Agaricomycotina</taxon>
        <taxon>Agaricomycetes</taxon>
        <taxon>Agaricomycetidae</taxon>
        <taxon>Agaricales</taxon>
        <taxon>Marasmiineae</taxon>
        <taxon>Omphalotaceae</taxon>
        <taxon>Collybiopsis</taxon>
        <taxon>Collybiopsis luxurians</taxon>
    </lineage>
</organism>
<feature type="compositionally biased region" description="Polar residues" evidence="1">
    <location>
        <begin position="299"/>
        <end position="309"/>
    </location>
</feature>
<dbReference type="EMBL" id="KN834773">
    <property type="protein sequence ID" value="KIK60749.1"/>
    <property type="molecule type" value="Genomic_DNA"/>
</dbReference>
<accession>A0A0D0CE24</accession>
<keyword evidence="4" id="KW-1185">Reference proteome</keyword>
<dbReference type="Proteomes" id="UP000053593">
    <property type="component" value="Unassembled WGS sequence"/>
</dbReference>
<evidence type="ECO:0000256" key="2">
    <source>
        <dbReference type="SAM" id="Phobius"/>
    </source>
</evidence>
<sequence>MAFRSDLHYNGVFRYRRDDVQVWISFRVLLVHGYISTWILVLVSTSLRFVKNKFKTPNHTPCRSSSSSLSFLSFSSSYPTWPSSYQTLIDDSPAVVPYSVLSPFSFIASLPAIPSIGARRAPLKVLFQQKVQLSPSSSPSAVEDTNAKVVTTLLGPASFLERVIFPYLPSSLHSVADRREVRCSERDIDERKNVNGPTMIPVPGNRRKVLDSKLVNNPSYSTISTNTSSSPFGARFFVAGNSSRAFRVYFDRPVHKSRVQTIDLTKVIIDEDAGWEVQRGGPPSSSRSTASSNVHSRRPQQVLSNPNTMEETHSGRVACEWAEYESGMIGMGFSVSSSSLPFPGEDSINRVVSGSHMFPSEEVLAFLPK</sequence>
<feature type="compositionally biased region" description="Low complexity" evidence="1">
    <location>
        <begin position="284"/>
        <end position="294"/>
    </location>
</feature>
<keyword evidence="2" id="KW-0812">Transmembrane</keyword>
<evidence type="ECO:0000256" key="1">
    <source>
        <dbReference type="SAM" id="MobiDB-lite"/>
    </source>
</evidence>
<feature type="transmembrane region" description="Helical" evidence="2">
    <location>
        <begin position="20"/>
        <end position="43"/>
    </location>
</feature>
<name>A0A0D0CE24_9AGAR</name>
<keyword evidence="2" id="KW-0472">Membrane</keyword>
<proteinExistence type="predicted"/>
<keyword evidence="2" id="KW-1133">Transmembrane helix</keyword>
<evidence type="ECO:0000313" key="3">
    <source>
        <dbReference type="EMBL" id="KIK60749.1"/>
    </source>
</evidence>
<protein>
    <submittedName>
        <fullName evidence="3">Uncharacterized protein</fullName>
    </submittedName>
</protein>
<reference evidence="3 4" key="1">
    <citation type="submission" date="2014-04" db="EMBL/GenBank/DDBJ databases">
        <title>Evolutionary Origins and Diversification of the Mycorrhizal Mutualists.</title>
        <authorList>
            <consortium name="DOE Joint Genome Institute"/>
            <consortium name="Mycorrhizal Genomics Consortium"/>
            <person name="Kohler A."/>
            <person name="Kuo A."/>
            <person name="Nagy L.G."/>
            <person name="Floudas D."/>
            <person name="Copeland A."/>
            <person name="Barry K.W."/>
            <person name="Cichocki N."/>
            <person name="Veneault-Fourrey C."/>
            <person name="LaButti K."/>
            <person name="Lindquist E.A."/>
            <person name="Lipzen A."/>
            <person name="Lundell T."/>
            <person name="Morin E."/>
            <person name="Murat C."/>
            <person name="Riley R."/>
            <person name="Ohm R."/>
            <person name="Sun H."/>
            <person name="Tunlid A."/>
            <person name="Henrissat B."/>
            <person name="Grigoriev I.V."/>
            <person name="Hibbett D.S."/>
            <person name="Martin F."/>
        </authorList>
    </citation>
    <scope>NUCLEOTIDE SEQUENCE [LARGE SCALE GENOMIC DNA]</scope>
    <source>
        <strain evidence="3 4">FD-317 M1</strain>
    </source>
</reference>
<feature type="region of interest" description="Disordered" evidence="1">
    <location>
        <begin position="275"/>
        <end position="314"/>
    </location>
</feature>
<gene>
    <name evidence="3" type="ORF">GYMLUDRAFT_243928</name>
</gene>